<dbReference type="PANTHER" id="PTHR13793">
    <property type="entry name" value="PHD FINGER PROTEINS"/>
    <property type="match status" value="1"/>
</dbReference>
<dbReference type="Pfam" id="PF13832">
    <property type="entry name" value="zf-HC5HC2H_2"/>
    <property type="match status" value="1"/>
</dbReference>
<feature type="domain" description="PHD-type" evidence="8">
    <location>
        <begin position="509"/>
        <end position="627"/>
    </location>
</feature>
<feature type="compositionally biased region" description="Low complexity" evidence="6">
    <location>
        <begin position="192"/>
        <end position="205"/>
    </location>
</feature>
<evidence type="ECO:0000259" key="7">
    <source>
        <dbReference type="PROSITE" id="PS50016"/>
    </source>
</evidence>
<protein>
    <submittedName>
        <fullName evidence="9">Uncharacterized protein</fullName>
    </submittedName>
</protein>
<keyword evidence="3 5" id="KW-0863">Zinc-finger</keyword>
<feature type="region of interest" description="Disordered" evidence="6">
    <location>
        <begin position="400"/>
        <end position="438"/>
    </location>
</feature>
<gene>
    <name evidence="9" type="ORF">J3D65DRAFT_622854</name>
</gene>
<dbReference type="InterPro" id="IPR050701">
    <property type="entry name" value="Histone_Mod_Regulator"/>
</dbReference>
<feature type="region of interest" description="Disordered" evidence="6">
    <location>
        <begin position="679"/>
        <end position="698"/>
    </location>
</feature>
<evidence type="ECO:0000256" key="6">
    <source>
        <dbReference type="SAM" id="MobiDB-lite"/>
    </source>
</evidence>
<accession>A0ABR1LU85</accession>
<keyword evidence="1" id="KW-0479">Metal-binding</keyword>
<feature type="compositionally biased region" description="Basic residues" evidence="6">
    <location>
        <begin position="235"/>
        <end position="244"/>
    </location>
</feature>
<dbReference type="InterPro" id="IPR034732">
    <property type="entry name" value="EPHD"/>
</dbReference>
<evidence type="ECO:0000256" key="5">
    <source>
        <dbReference type="PROSITE-ProRule" id="PRU00146"/>
    </source>
</evidence>
<dbReference type="InterPro" id="IPR019786">
    <property type="entry name" value="Zinc_finger_PHD-type_CS"/>
</dbReference>
<feature type="compositionally biased region" description="Basic residues" evidence="6">
    <location>
        <begin position="1190"/>
        <end position="1209"/>
    </location>
</feature>
<dbReference type="Pfam" id="PF13831">
    <property type="entry name" value="PHD_2"/>
    <property type="match status" value="1"/>
</dbReference>
<dbReference type="Gene3D" id="3.30.40.10">
    <property type="entry name" value="Zinc/RING finger domain, C3HC4 (zinc finger)"/>
    <property type="match status" value="2"/>
</dbReference>
<dbReference type="PANTHER" id="PTHR13793:SF107">
    <property type="entry name" value="BROMODOMAIN-CONTAINING PROTEIN HOMOLOG"/>
    <property type="match status" value="1"/>
</dbReference>
<evidence type="ECO:0000313" key="10">
    <source>
        <dbReference type="Proteomes" id="UP001360953"/>
    </source>
</evidence>
<feature type="compositionally biased region" description="Acidic residues" evidence="6">
    <location>
        <begin position="978"/>
        <end position="990"/>
    </location>
</feature>
<dbReference type="PROSITE" id="PS51805">
    <property type="entry name" value="EPHD"/>
    <property type="match status" value="1"/>
</dbReference>
<dbReference type="EMBL" id="JBBPEH010000005">
    <property type="protein sequence ID" value="KAK7538709.1"/>
    <property type="molecule type" value="Genomic_DNA"/>
</dbReference>
<evidence type="ECO:0000256" key="3">
    <source>
        <dbReference type="ARBA" id="ARBA00022771"/>
    </source>
</evidence>
<feature type="compositionally biased region" description="Basic residues" evidence="6">
    <location>
        <begin position="74"/>
        <end position="85"/>
    </location>
</feature>
<organism evidence="9 10">
    <name type="scientific">Phyllosticta citribraziliensis</name>
    <dbReference type="NCBI Taxonomy" id="989973"/>
    <lineage>
        <taxon>Eukaryota</taxon>
        <taxon>Fungi</taxon>
        <taxon>Dikarya</taxon>
        <taxon>Ascomycota</taxon>
        <taxon>Pezizomycotina</taxon>
        <taxon>Dothideomycetes</taxon>
        <taxon>Dothideomycetes incertae sedis</taxon>
        <taxon>Botryosphaeriales</taxon>
        <taxon>Phyllostictaceae</taxon>
        <taxon>Phyllosticta</taxon>
    </lineage>
</organism>
<feature type="region of interest" description="Disordered" evidence="6">
    <location>
        <begin position="1"/>
        <end position="142"/>
    </location>
</feature>
<evidence type="ECO:0000256" key="2">
    <source>
        <dbReference type="ARBA" id="ARBA00022737"/>
    </source>
</evidence>
<feature type="compositionally biased region" description="Low complexity" evidence="6">
    <location>
        <begin position="121"/>
        <end position="132"/>
    </location>
</feature>
<sequence length="1209" mass="133362">MAVPSETPSRRNQRGPGRPPRANDPSTTPAAQASVPPKRPKYIPGGPGGGGRYIDPDTGEEIPKEIAIPMLKAAGKRHSAPRPRPTRTPATITRKTSIDLASPSRTYTRSRRDRPVAGPRSSSASAAAAAVAQNDGYKPREERGWEEFHPDLDIEAPFIVFAATDVDGITPPPTKPVTPSASVDHTDRPMSAGDDAGFANGAAASRADETAVLDPEEEVVHTTTSIILPNTPATVKRRPGRPPRRPGSMLTGLGSPPAPRIEPLPTKDKREKLSLPKPNYRTIDTFSHYEQDPSAQINYVDRTMASVGYQESDMFLRPEKRLIRMVDGYLEDDLDLALAVEGEGHGHPVGRVEYDMDEQDDRWLEAYNGQRREEQVEAVKPAIFEITMTQIEKEWHALEKRIPKPNPKPPQTHRPRSSSAAAVNGETAGTGEEQDTKCSVCDDGDCENTNAIVFCDGCDLAVHQECYGVPFIPEGQWLCRKCQLIGRGTPVSDLMLGFISCSTLLIDHGQTCIFCPNVDGAFKQTTNQRWSHLLCAIWIPEVSLGNTTFMEPVMDVEKVPKQRWKLQCYICEQKMGACIQCGNKNCYSAFHVTCARRAKLFLRMKSAHGGPASIDASVLKAFCHRHVPSDWRRENDVENATRDAMHFYRQTMKGRRWTENQKSGVANHSAAAVGFYDDDDESTQVPGSNKRKRAQSTKNVWRLPSGAPIVPHVVFDKVENSMVRFNVRKRKEYVAEACKYWTLKREARRGAALLKRLQLQMETFSSMEITRRNFVGMGAAGRPRLHRRIEFAELLEKEMEKVKNLCRDVKLRESMRLEDVSLLKMIVDTVYFPLAPLLWPILEKAQSLDSKGVFKEGLDAVERKLDDRFYTSVSTFSADIGAVFRSVAGLDTITDAREAHEQLNDGGPAHSLLTPEQKDKKKLAKRIVKAIHGPLEDATRKEGQLAGKPFEKELQELEALLASSVPSRPESALAAVDDGSDDEADNPDDTQDVKMTDAPVEGQEDGDTHMNGLPRGPNGVDQGAEAAGQTKDEANLDGNSDDAAIKLQLHSGEQTVATGTAKEEPGTAAETVMERQGSVGTAPALSLSGSTHPSTSHPDPLTPPRSEGDLLAPLAQGGIPWYMQSFDPSGTTIHEERWLGREVVRSMSEELSEIGDDVLDEMQCMVDEDMGEAEAEDNATGEDAEEAAMKAKKAQARQRARRRARNNYW</sequence>
<dbReference type="PROSITE" id="PS50016">
    <property type="entry name" value="ZF_PHD_2"/>
    <property type="match status" value="1"/>
</dbReference>
<feature type="region of interest" description="Disordered" evidence="6">
    <location>
        <begin position="1171"/>
        <end position="1209"/>
    </location>
</feature>
<feature type="region of interest" description="Disordered" evidence="6">
    <location>
        <begin position="962"/>
        <end position="1038"/>
    </location>
</feature>
<feature type="domain" description="PHD-type" evidence="7">
    <location>
        <begin position="435"/>
        <end position="485"/>
    </location>
</feature>
<dbReference type="SMART" id="SM00249">
    <property type="entry name" value="PHD"/>
    <property type="match status" value="2"/>
</dbReference>
<feature type="region of interest" description="Disordered" evidence="6">
    <location>
        <begin position="1051"/>
        <end position="1112"/>
    </location>
</feature>
<feature type="region of interest" description="Disordered" evidence="6">
    <location>
        <begin position="232"/>
        <end position="272"/>
    </location>
</feature>
<dbReference type="GeneID" id="92033015"/>
<reference evidence="9 10" key="1">
    <citation type="submission" date="2024-04" db="EMBL/GenBank/DDBJ databases">
        <title>Phyllosticta paracitricarpa is synonymous to the EU quarantine fungus P. citricarpa based on phylogenomic analyses.</title>
        <authorList>
            <consortium name="Lawrence Berkeley National Laboratory"/>
            <person name="Van ingen-buijs V.A."/>
            <person name="Van westerhoven A.C."/>
            <person name="Haridas S."/>
            <person name="Skiadas P."/>
            <person name="Martin F."/>
            <person name="Groenewald J.Z."/>
            <person name="Crous P.W."/>
            <person name="Seidl M.F."/>
        </authorList>
    </citation>
    <scope>NUCLEOTIDE SEQUENCE [LARGE SCALE GENOMIC DNA]</scope>
    <source>
        <strain evidence="9 10">CPC 17464</strain>
    </source>
</reference>
<name>A0ABR1LU85_9PEZI</name>
<dbReference type="Proteomes" id="UP001360953">
    <property type="component" value="Unassembled WGS sequence"/>
</dbReference>
<evidence type="ECO:0000313" key="9">
    <source>
        <dbReference type="EMBL" id="KAK7538709.1"/>
    </source>
</evidence>
<dbReference type="InterPro" id="IPR011011">
    <property type="entry name" value="Znf_FYVE_PHD"/>
</dbReference>
<dbReference type="InterPro" id="IPR019542">
    <property type="entry name" value="Enhancer_polycomb-like_N"/>
</dbReference>
<dbReference type="CDD" id="cd15492">
    <property type="entry name" value="PHD_BRPF_JADE_like"/>
    <property type="match status" value="1"/>
</dbReference>
<evidence type="ECO:0000256" key="4">
    <source>
        <dbReference type="ARBA" id="ARBA00022833"/>
    </source>
</evidence>
<keyword evidence="4" id="KW-0862">Zinc</keyword>
<dbReference type="RefSeq" id="XP_066656396.1">
    <property type="nucleotide sequence ID" value="XM_066800109.1"/>
</dbReference>
<comment type="caution">
    <text evidence="9">The sequence shown here is derived from an EMBL/GenBank/DDBJ whole genome shotgun (WGS) entry which is preliminary data.</text>
</comment>
<dbReference type="CDD" id="cd15670">
    <property type="entry name" value="ePHD_BRPF"/>
    <property type="match status" value="1"/>
</dbReference>
<feature type="compositionally biased region" description="Acidic residues" evidence="6">
    <location>
        <begin position="1171"/>
        <end position="1186"/>
    </location>
</feature>
<dbReference type="InterPro" id="IPR013083">
    <property type="entry name" value="Znf_RING/FYVE/PHD"/>
</dbReference>
<proteinExistence type="predicted"/>
<dbReference type="InterPro" id="IPR019787">
    <property type="entry name" value="Znf_PHD-finger"/>
</dbReference>
<feature type="region of interest" description="Disordered" evidence="6">
    <location>
        <begin position="171"/>
        <end position="217"/>
    </location>
</feature>
<dbReference type="Pfam" id="PF10513">
    <property type="entry name" value="EPL1"/>
    <property type="match status" value="1"/>
</dbReference>
<dbReference type="PROSITE" id="PS01359">
    <property type="entry name" value="ZF_PHD_1"/>
    <property type="match status" value="1"/>
</dbReference>
<keyword evidence="2" id="KW-0677">Repeat</keyword>
<evidence type="ECO:0000259" key="8">
    <source>
        <dbReference type="PROSITE" id="PS51805"/>
    </source>
</evidence>
<evidence type="ECO:0000256" key="1">
    <source>
        <dbReference type="ARBA" id="ARBA00022723"/>
    </source>
</evidence>
<dbReference type="SUPFAM" id="SSF57903">
    <property type="entry name" value="FYVE/PHD zinc finger"/>
    <property type="match status" value="1"/>
</dbReference>
<keyword evidence="10" id="KW-1185">Reference proteome</keyword>
<feature type="compositionally biased region" description="Polar residues" evidence="6">
    <location>
        <begin position="1087"/>
        <end position="1097"/>
    </location>
</feature>
<dbReference type="InterPro" id="IPR001965">
    <property type="entry name" value="Znf_PHD"/>
</dbReference>